<protein>
    <submittedName>
        <fullName evidence="2">(spotted green pufferfish) hypothetical protein</fullName>
    </submittedName>
</protein>
<name>Q4T0I0_TETNG</name>
<feature type="compositionally biased region" description="Low complexity" evidence="1">
    <location>
        <begin position="116"/>
        <end position="129"/>
    </location>
</feature>
<reference evidence="2" key="1">
    <citation type="journal article" date="2004" name="Nature">
        <title>Genome duplication in the teleost fish Tetraodon nigroviridis reveals the early vertebrate proto-karyotype.</title>
        <authorList>
            <person name="Jaillon O."/>
            <person name="Aury J.-M."/>
            <person name="Brunet F."/>
            <person name="Petit J.-L."/>
            <person name="Stange-Thomann N."/>
            <person name="Mauceli E."/>
            <person name="Bouneau L."/>
            <person name="Fischer C."/>
            <person name="Ozouf-Costaz C."/>
            <person name="Bernot A."/>
            <person name="Nicaud S."/>
            <person name="Jaffe D."/>
            <person name="Fisher S."/>
            <person name="Lutfalla G."/>
            <person name="Dossat C."/>
            <person name="Segurens B."/>
            <person name="Dasilva C."/>
            <person name="Salanoubat M."/>
            <person name="Levy M."/>
            <person name="Boudet N."/>
            <person name="Castellano S."/>
            <person name="Anthouard V."/>
            <person name="Jubin C."/>
            <person name="Castelli V."/>
            <person name="Katinka M."/>
            <person name="Vacherie B."/>
            <person name="Biemont C."/>
            <person name="Skalli Z."/>
            <person name="Cattolico L."/>
            <person name="Poulain J."/>
            <person name="De Berardinis V."/>
            <person name="Cruaud C."/>
            <person name="Duprat S."/>
            <person name="Brottier P."/>
            <person name="Coutanceau J.-P."/>
            <person name="Gouzy J."/>
            <person name="Parra G."/>
            <person name="Lardier G."/>
            <person name="Chapple C."/>
            <person name="McKernan K.J."/>
            <person name="McEwan P."/>
            <person name="Bosak S."/>
            <person name="Kellis M."/>
            <person name="Volff J.-N."/>
            <person name="Guigo R."/>
            <person name="Zody M.C."/>
            <person name="Mesirov J."/>
            <person name="Lindblad-Toh K."/>
            <person name="Birren B."/>
            <person name="Nusbaum C."/>
            <person name="Kahn D."/>
            <person name="Robinson-Rechavi M."/>
            <person name="Laudet V."/>
            <person name="Schachter V."/>
            <person name="Quetier F."/>
            <person name="Saurin W."/>
            <person name="Scarpelli C."/>
            <person name="Wincker P."/>
            <person name="Lander E.S."/>
            <person name="Weissenbach J."/>
            <person name="Roest Crollius H."/>
        </authorList>
    </citation>
    <scope>NUCLEOTIDE SEQUENCE [LARGE SCALE GENOMIC DNA]</scope>
</reference>
<feature type="region of interest" description="Disordered" evidence="1">
    <location>
        <begin position="81"/>
        <end position="172"/>
    </location>
</feature>
<accession>Q4T0I0</accession>
<dbReference type="AlphaFoldDB" id="Q4T0I0"/>
<organism evidence="2">
    <name type="scientific">Tetraodon nigroviridis</name>
    <name type="common">Spotted green pufferfish</name>
    <name type="synonym">Chelonodon nigroviridis</name>
    <dbReference type="NCBI Taxonomy" id="99883"/>
    <lineage>
        <taxon>Eukaryota</taxon>
        <taxon>Metazoa</taxon>
        <taxon>Chordata</taxon>
        <taxon>Craniata</taxon>
        <taxon>Vertebrata</taxon>
        <taxon>Euteleostomi</taxon>
        <taxon>Actinopterygii</taxon>
        <taxon>Neopterygii</taxon>
        <taxon>Teleostei</taxon>
        <taxon>Neoteleostei</taxon>
        <taxon>Acanthomorphata</taxon>
        <taxon>Eupercaria</taxon>
        <taxon>Tetraodontiformes</taxon>
        <taxon>Tetradontoidea</taxon>
        <taxon>Tetraodontidae</taxon>
        <taxon>Tetraodon</taxon>
    </lineage>
</organism>
<dbReference type="KEGG" id="tng:GSTEN00009326G001"/>
<comment type="caution">
    <text evidence="2">The sequence shown here is derived from an EMBL/GenBank/DDBJ whole genome shotgun (WGS) entry which is preliminary data.</text>
</comment>
<feature type="non-terminal residue" evidence="2">
    <location>
        <position position="211"/>
    </location>
</feature>
<feature type="region of interest" description="Disordered" evidence="1">
    <location>
        <begin position="1"/>
        <end position="68"/>
    </location>
</feature>
<gene>
    <name evidence="2" type="ORF">GSTENG00009326001</name>
</gene>
<proteinExistence type="predicted"/>
<dbReference type="EMBL" id="CAAE01011022">
    <property type="protein sequence ID" value="CAF93602.1"/>
    <property type="molecule type" value="Genomic_DNA"/>
</dbReference>
<reference evidence="2" key="2">
    <citation type="submission" date="2004-02" db="EMBL/GenBank/DDBJ databases">
        <authorList>
            <consortium name="Genoscope"/>
            <consortium name="Whitehead Institute Centre for Genome Research"/>
        </authorList>
    </citation>
    <scope>NUCLEOTIDE SEQUENCE</scope>
</reference>
<evidence type="ECO:0000313" key="2">
    <source>
        <dbReference type="EMBL" id="CAF93602.1"/>
    </source>
</evidence>
<evidence type="ECO:0000256" key="1">
    <source>
        <dbReference type="SAM" id="MobiDB-lite"/>
    </source>
</evidence>
<sequence>IAVRGPVTEAALVQTRGTGASGSSKKKPAAKKTVATTKSPNKAKKTPDWKAARALKKTTASPKKAAKKIAVRGLVTEAALVQTGGTGASGSSKMSKKAAEPAAKTDAPQKNKPAAKKTVATTKSPSTAKTPDRKAARALKKTTASPKKAAKKVQAGRQRPGNSDHCHVSSPPVPPAKALFRAITSCEDVEAVLTSRGQQVAVESHCWETGS</sequence>